<accession>A0A9X1YGD0</accession>
<comment type="caution">
    <text evidence="2">The sequence shown here is derived from an EMBL/GenBank/DDBJ whole genome shotgun (WGS) entry which is preliminary data.</text>
</comment>
<name>A0A9X1YGD0_9BURK</name>
<evidence type="ECO:0000313" key="2">
    <source>
        <dbReference type="EMBL" id="MCK9684325.1"/>
    </source>
</evidence>
<dbReference type="AlphaFoldDB" id="A0A9X1YGD0"/>
<sequence>MPFRPGLMRRTGIAGLAGALAVAASAAPRSADQVKHDQAWLAALTQDLHDDLQRRKDLDASKALRRLEHLRLVYDRTSVAHVIVQGGAGGTTVHVSEGWIALAEDVALADLVARSTTGSTMSSQCNSEYLNYIATIVKSNRAYERGDLSTPQAIEDFHRYVDADHPEATHCRELAAMAWRDTWRPRWLEVRTRVEAGLLWWMSYDLNCRARVDIVVPCPFSGAEDRDAIALVAELGTQKDLEQPVRLLRLNAFSEVPN</sequence>
<feature type="chain" id="PRO_5040989738" evidence="1">
    <location>
        <begin position="27"/>
        <end position="258"/>
    </location>
</feature>
<keyword evidence="3" id="KW-1185">Reference proteome</keyword>
<reference evidence="2" key="1">
    <citation type="submission" date="2021-11" db="EMBL/GenBank/DDBJ databases">
        <title>BS-T2-15 a new species belonging to the Comamonadaceae family isolated from the soil of a French oak forest.</title>
        <authorList>
            <person name="Mieszkin S."/>
            <person name="Alain K."/>
        </authorList>
    </citation>
    <scope>NUCLEOTIDE SEQUENCE</scope>
    <source>
        <strain evidence="2">BS-T2-15</strain>
    </source>
</reference>
<dbReference type="RefSeq" id="WP_275680358.1">
    <property type="nucleotide sequence ID" value="NZ_JAJLJH010000001.1"/>
</dbReference>
<evidence type="ECO:0000256" key="1">
    <source>
        <dbReference type="SAM" id="SignalP"/>
    </source>
</evidence>
<dbReference type="EMBL" id="JAJLJH010000001">
    <property type="protein sequence ID" value="MCK9684325.1"/>
    <property type="molecule type" value="Genomic_DNA"/>
</dbReference>
<gene>
    <name evidence="2" type="ORF">LPC04_01240</name>
</gene>
<feature type="signal peptide" evidence="1">
    <location>
        <begin position="1"/>
        <end position="26"/>
    </location>
</feature>
<proteinExistence type="predicted"/>
<organism evidence="2 3">
    <name type="scientific">Scleromatobacter humisilvae</name>
    <dbReference type="NCBI Taxonomy" id="2897159"/>
    <lineage>
        <taxon>Bacteria</taxon>
        <taxon>Pseudomonadati</taxon>
        <taxon>Pseudomonadota</taxon>
        <taxon>Betaproteobacteria</taxon>
        <taxon>Burkholderiales</taxon>
        <taxon>Sphaerotilaceae</taxon>
        <taxon>Scleromatobacter</taxon>
    </lineage>
</organism>
<evidence type="ECO:0000313" key="3">
    <source>
        <dbReference type="Proteomes" id="UP001139353"/>
    </source>
</evidence>
<keyword evidence="1" id="KW-0732">Signal</keyword>
<dbReference type="Proteomes" id="UP001139353">
    <property type="component" value="Unassembled WGS sequence"/>
</dbReference>
<protein>
    <submittedName>
        <fullName evidence="2">Uncharacterized protein</fullName>
    </submittedName>
</protein>